<accession>A0A9Q1IMN6</accession>
<keyword evidence="4" id="KW-0175">Coiled coil</keyword>
<feature type="coiled-coil region" evidence="4">
    <location>
        <begin position="5"/>
        <end position="70"/>
    </location>
</feature>
<feature type="domain" description="AIG1-type G" evidence="5">
    <location>
        <begin position="139"/>
        <end position="184"/>
    </location>
</feature>
<dbReference type="Pfam" id="PF04548">
    <property type="entry name" value="AIG1"/>
    <property type="match status" value="1"/>
</dbReference>
<evidence type="ECO:0000256" key="2">
    <source>
        <dbReference type="ARBA" id="ARBA00022741"/>
    </source>
</evidence>
<dbReference type="PANTHER" id="PTHR10903:SF184">
    <property type="entry name" value="GTP-BINDING PROTEIN A"/>
    <property type="match status" value="1"/>
</dbReference>
<organism evidence="6 7">
    <name type="scientific">Synaphobranchus kaupii</name>
    <name type="common">Kaup's arrowtooth eel</name>
    <dbReference type="NCBI Taxonomy" id="118154"/>
    <lineage>
        <taxon>Eukaryota</taxon>
        <taxon>Metazoa</taxon>
        <taxon>Chordata</taxon>
        <taxon>Craniata</taxon>
        <taxon>Vertebrata</taxon>
        <taxon>Euteleostomi</taxon>
        <taxon>Actinopterygii</taxon>
        <taxon>Neopterygii</taxon>
        <taxon>Teleostei</taxon>
        <taxon>Anguilliformes</taxon>
        <taxon>Synaphobranchidae</taxon>
        <taxon>Synaphobranchus</taxon>
    </lineage>
</organism>
<proteinExistence type="inferred from homology"/>
<reference evidence="6" key="1">
    <citation type="journal article" date="2023" name="Science">
        <title>Genome structures resolve the early diversification of teleost fishes.</title>
        <authorList>
            <person name="Parey E."/>
            <person name="Louis A."/>
            <person name="Montfort J."/>
            <person name="Bouchez O."/>
            <person name="Roques C."/>
            <person name="Iampietro C."/>
            <person name="Lluch J."/>
            <person name="Castinel A."/>
            <person name="Donnadieu C."/>
            <person name="Desvignes T."/>
            <person name="Floi Bucao C."/>
            <person name="Jouanno E."/>
            <person name="Wen M."/>
            <person name="Mejri S."/>
            <person name="Dirks R."/>
            <person name="Jansen H."/>
            <person name="Henkel C."/>
            <person name="Chen W.J."/>
            <person name="Zahm M."/>
            <person name="Cabau C."/>
            <person name="Klopp C."/>
            <person name="Thompson A.W."/>
            <person name="Robinson-Rechavi M."/>
            <person name="Braasch I."/>
            <person name="Lecointre G."/>
            <person name="Bobe J."/>
            <person name="Postlethwait J.H."/>
            <person name="Berthelot C."/>
            <person name="Roest Crollius H."/>
            <person name="Guiguen Y."/>
        </authorList>
    </citation>
    <scope>NUCLEOTIDE SEQUENCE</scope>
    <source>
        <strain evidence="6">WJC10195</strain>
    </source>
</reference>
<evidence type="ECO:0000256" key="1">
    <source>
        <dbReference type="ARBA" id="ARBA00008535"/>
    </source>
</evidence>
<dbReference type="InterPro" id="IPR045058">
    <property type="entry name" value="GIMA/IAN/Toc"/>
</dbReference>
<dbReference type="Proteomes" id="UP001152622">
    <property type="component" value="Chromosome 12"/>
</dbReference>
<keyword evidence="7" id="KW-1185">Reference proteome</keyword>
<name>A0A9Q1IMN6_SYNKA</name>
<dbReference type="PANTHER" id="PTHR10903">
    <property type="entry name" value="GTPASE, IMAP FAMILY MEMBER-RELATED"/>
    <property type="match status" value="1"/>
</dbReference>
<sequence length="186" mass="21262">MGDKKQEAEEQKRRIEQNIKMLSMVASSSVVEVEQQLKVETEKLKQLERVENARKQRENEYREKTDHEIRRVEKEIDDSYSTSPNLVRATCSSHRYTHHRQTLTEEDCPCSCMQTAGATRRGYQPLGSQQDRSRRPQELRLVLVGKTGAGKSATGNTILEEKRFKSKLCMSSVTGVCEKAQGMVRG</sequence>
<protein>
    <recommendedName>
        <fullName evidence="5">AIG1-type G domain-containing protein</fullName>
    </recommendedName>
</protein>
<evidence type="ECO:0000313" key="6">
    <source>
        <dbReference type="EMBL" id="KAJ8345298.1"/>
    </source>
</evidence>
<dbReference type="AlphaFoldDB" id="A0A9Q1IMN6"/>
<dbReference type="EMBL" id="JAINUF010000012">
    <property type="protein sequence ID" value="KAJ8345298.1"/>
    <property type="molecule type" value="Genomic_DNA"/>
</dbReference>
<dbReference type="GO" id="GO:0005525">
    <property type="term" value="F:GTP binding"/>
    <property type="evidence" value="ECO:0007669"/>
    <property type="project" value="UniProtKB-KW"/>
</dbReference>
<dbReference type="Gene3D" id="3.40.50.300">
    <property type="entry name" value="P-loop containing nucleotide triphosphate hydrolases"/>
    <property type="match status" value="1"/>
</dbReference>
<gene>
    <name evidence="6" type="ORF">SKAU_G00294910</name>
</gene>
<dbReference type="SUPFAM" id="SSF52540">
    <property type="entry name" value="P-loop containing nucleoside triphosphate hydrolases"/>
    <property type="match status" value="1"/>
</dbReference>
<evidence type="ECO:0000256" key="4">
    <source>
        <dbReference type="SAM" id="Coils"/>
    </source>
</evidence>
<dbReference type="InterPro" id="IPR027417">
    <property type="entry name" value="P-loop_NTPase"/>
</dbReference>
<dbReference type="InterPro" id="IPR006703">
    <property type="entry name" value="G_AIG1"/>
</dbReference>
<keyword evidence="2" id="KW-0547">Nucleotide-binding</keyword>
<keyword evidence="3" id="KW-0342">GTP-binding</keyword>
<evidence type="ECO:0000259" key="5">
    <source>
        <dbReference type="Pfam" id="PF04548"/>
    </source>
</evidence>
<dbReference type="OrthoDB" id="8954335at2759"/>
<evidence type="ECO:0000256" key="3">
    <source>
        <dbReference type="ARBA" id="ARBA00023134"/>
    </source>
</evidence>
<comment type="similarity">
    <text evidence="1">Belongs to the TRAFAC class TrmE-Era-EngA-EngB-Septin-like GTPase superfamily. AIG1/Toc34/Toc159-like paraseptin GTPase family. IAN subfamily.</text>
</comment>
<evidence type="ECO:0000313" key="7">
    <source>
        <dbReference type="Proteomes" id="UP001152622"/>
    </source>
</evidence>
<comment type="caution">
    <text evidence="6">The sequence shown here is derived from an EMBL/GenBank/DDBJ whole genome shotgun (WGS) entry which is preliminary data.</text>
</comment>